<feature type="transmembrane region" description="Helical" evidence="2">
    <location>
        <begin position="619"/>
        <end position="638"/>
    </location>
</feature>
<feature type="transmembrane region" description="Helical" evidence="2">
    <location>
        <begin position="435"/>
        <end position="454"/>
    </location>
</feature>
<dbReference type="AlphaFoldDB" id="A0A381Y506"/>
<feature type="transmembrane region" description="Helical" evidence="2">
    <location>
        <begin position="38"/>
        <end position="58"/>
    </location>
</feature>
<dbReference type="EMBL" id="UINC01017287">
    <property type="protein sequence ID" value="SVA71467.1"/>
    <property type="molecule type" value="Genomic_DNA"/>
</dbReference>
<feature type="transmembrane region" description="Helical" evidence="2">
    <location>
        <begin position="1039"/>
        <end position="1057"/>
    </location>
</feature>
<gene>
    <name evidence="3" type="ORF">METZ01_LOCUS124321</name>
</gene>
<keyword evidence="2" id="KW-0472">Membrane</keyword>
<feature type="transmembrane region" description="Helical" evidence="2">
    <location>
        <begin position="1002"/>
        <end position="1027"/>
    </location>
</feature>
<evidence type="ECO:0008006" key="4">
    <source>
        <dbReference type="Google" id="ProtNLM"/>
    </source>
</evidence>
<accession>A0A381Y506</accession>
<feature type="transmembrane region" description="Helical" evidence="2">
    <location>
        <begin position="1087"/>
        <end position="1106"/>
    </location>
</feature>
<feature type="transmembrane region" description="Helical" evidence="2">
    <location>
        <begin position="530"/>
        <end position="548"/>
    </location>
</feature>
<sequence length="1139" mass="125720">MAGKSCCIAIRLYRSGPVPVIDTNQFAIPGIGMNKRHLIWVAFTAVSLACAFIAYSFFPKAFPIVSVDISMTRELAIENALDLSQEHGWGPARPQRDAASFETNIPVKTFVELEAGGIDGFARLLEDPIFSPYTWRVRLFSEGEINETTVLFRPDGRPYGFVERIAEDEERPNVGPDVAKRTVEVAASGIWDIDLAGLELMESGQDEKPNGRIDHRFVYESFRPDLGDGRLQVRARVSGDRISMVMPSIRVPESFTRRYQEMRSANNSISTIGQVGMFFLLIISGIGFYQLSRRGQLIWRPAIVAAGLIALLQIAASLNTLPLAWLSYDTSDSSSVFLIQNALSSILASLSLGLILTLSFIAAEGLSRLAFPDHPQFWQIWSRQAAPTKSVAARTGMGYLLVPINLVFVISFYFFTQNLGGWWNPSDTLVSPDSLAHFVPWLTPFALSLQAGFWEECLFRAVPIASAALLGQRYGHRGLFITVAFIVQILIFGAGHANYPAQPAYARVVELVVPSIIFGLLYLRYGLLPAIIMHFVFDIVLMGLPIFYTTGPGVWFDRSMLSLIALFPIIIILLRRYQARAWSDLPSTHRNSGWQPSTAVSREPSITPPTQASDHWPTILIPALVVFCIIAIPVAYWLNAESRTETPSIEITRNEALEVGRSTLEERSIETKPGALEMVSVSGVDGYVGMFLWQTAGEDTYKKLLGNWLQSPRYFVRFALFKGDVADRAEEWGVTVRGDGTVINVRHRLPETASGVDLSEEEARSMAYAALYREMQVSPTSMRELSVTPTKQPSRTDWSFTFADLKFEPLPKGERRYAVRIAGDEIVSATRFIHIPEDWRREQQSKATTMGIVMTLVQVVTLCLNFGGAIVGIIAWSRGKFSIYHFLVVAISLLVFGLLGEANGFPMLTAGFSTAQPFVNQVWNTVAFTLIQNLIPAVLTGLTAGMIVFWRRNSSGAESTRLMVTAVLVGLASVCIGALLFLQDLPGPRLSAVFGAGFALPFAAPITQWIVNFIAISVRYLLIFGIANYVSKDWTRWKIPTLAGLFLIGGFAMNSGGGSDLTTWVTSASLSGVTAMLGYWLLIRRDLATVPIIVATTICWSVMANLDQPYPGAVIGHSVAALIVAAMAWIWFNALRKNT</sequence>
<evidence type="ECO:0000256" key="2">
    <source>
        <dbReference type="SAM" id="Phobius"/>
    </source>
</evidence>
<feature type="transmembrane region" description="Helical" evidence="2">
    <location>
        <begin position="272"/>
        <end position="291"/>
    </location>
</feature>
<feature type="transmembrane region" description="Helical" evidence="2">
    <location>
        <begin position="1063"/>
        <end position="1082"/>
    </location>
</feature>
<keyword evidence="2" id="KW-0812">Transmembrane</keyword>
<protein>
    <recommendedName>
        <fullName evidence="4">CPBP family intramembrane metalloprotease</fullName>
    </recommendedName>
</protein>
<organism evidence="3">
    <name type="scientific">marine metagenome</name>
    <dbReference type="NCBI Taxonomy" id="408172"/>
    <lineage>
        <taxon>unclassified sequences</taxon>
        <taxon>metagenomes</taxon>
        <taxon>ecological metagenomes</taxon>
    </lineage>
</organism>
<feature type="transmembrane region" description="Helical" evidence="2">
    <location>
        <begin position="346"/>
        <end position="371"/>
    </location>
</feature>
<feature type="transmembrane region" description="Helical" evidence="2">
    <location>
        <begin position="883"/>
        <end position="902"/>
    </location>
</feature>
<feature type="transmembrane region" description="Helical" evidence="2">
    <location>
        <begin position="922"/>
        <end position="950"/>
    </location>
</feature>
<feature type="transmembrane region" description="Helical" evidence="2">
    <location>
        <begin position="391"/>
        <end position="415"/>
    </location>
</feature>
<feature type="transmembrane region" description="Helical" evidence="2">
    <location>
        <begin position="962"/>
        <end position="982"/>
    </location>
</feature>
<name>A0A381Y506_9ZZZZ</name>
<evidence type="ECO:0000313" key="3">
    <source>
        <dbReference type="EMBL" id="SVA71467.1"/>
    </source>
</evidence>
<feature type="transmembrane region" description="Helical" evidence="2">
    <location>
        <begin position="504"/>
        <end position="523"/>
    </location>
</feature>
<proteinExistence type="predicted"/>
<feature type="compositionally biased region" description="Polar residues" evidence="1">
    <location>
        <begin position="588"/>
        <end position="600"/>
    </location>
</feature>
<feature type="transmembrane region" description="Helical" evidence="2">
    <location>
        <begin position="850"/>
        <end position="876"/>
    </location>
</feature>
<reference evidence="3" key="1">
    <citation type="submission" date="2018-05" db="EMBL/GenBank/DDBJ databases">
        <authorList>
            <person name="Lanie J.A."/>
            <person name="Ng W.-L."/>
            <person name="Kazmierczak K.M."/>
            <person name="Andrzejewski T.M."/>
            <person name="Davidsen T.M."/>
            <person name="Wayne K.J."/>
            <person name="Tettelin H."/>
            <person name="Glass J.I."/>
            <person name="Rusch D."/>
            <person name="Podicherti R."/>
            <person name="Tsui H.-C.T."/>
            <person name="Winkler M.E."/>
        </authorList>
    </citation>
    <scope>NUCLEOTIDE SEQUENCE</scope>
</reference>
<evidence type="ECO:0000256" key="1">
    <source>
        <dbReference type="SAM" id="MobiDB-lite"/>
    </source>
</evidence>
<feature type="transmembrane region" description="Helical" evidence="2">
    <location>
        <begin position="1112"/>
        <end position="1132"/>
    </location>
</feature>
<feature type="transmembrane region" description="Helical" evidence="2">
    <location>
        <begin position="303"/>
        <end position="326"/>
    </location>
</feature>
<feature type="region of interest" description="Disordered" evidence="1">
    <location>
        <begin position="588"/>
        <end position="611"/>
    </location>
</feature>
<keyword evidence="2" id="KW-1133">Transmembrane helix</keyword>
<feature type="transmembrane region" description="Helical" evidence="2">
    <location>
        <begin position="474"/>
        <end position="492"/>
    </location>
</feature>
<feature type="transmembrane region" description="Helical" evidence="2">
    <location>
        <begin position="554"/>
        <end position="574"/>
    </location>
</feature>